<dbReference type="RefSeq" id="XP_067481905.1">
    <property type="nucleotide sequence ID" value="XM_067622415.1"/>
</dbReference>
<dbReference type="CDD" id="cd12148">
    <property type="entry name" value="fungal_TF_MHR"/>
    <property type="match status" value="1"/>
</dbReference>
<dbReference type="OrthoDB" id="3364175at2759"/>
<evidence type="ECO:0000313" key="2">
    <source>
        <dbReference type="Proteomes" id="UP000184499"/>
    </source>
</evidence>
<gene>
    <name evidence="1" type="ORF">ASPBRDRAFT_27670</name>
</gene>
<name>A0A1L9USK1_ASPBC</name>
<protein>
    <recommendedName>
        <fullName evidence="3">Transcription factor domain-containing protein</fullName>
    </recommendedName>
</protein>
<sequence>MSIPEVKGIRESKQRDKSGYRELTIASVRGQGRCVQDVSIEAGTASISSLWSQGLDVQRNQQDSYRRFEVLGDSVHHKPEPQSRLSGLSQLGRTVNEDTSLDELATHAFSETSLGHLHFGPSSNYAMFRHISNAFAEIALVHLTLGDNAHTAQHCSTSEASIKSASGKAPKGKHFSVSLEDIHALPSRDEVLYLISRFSTTIGEILPYIDYGNLLDTYEKALLERPPRFQRGFLALLNIVWAHASASLQLPEAELFYSHCAGLLDQRTVERPTFELEHNYRWGFIVPLVDMLVIKPLKSCTDDMDGGSEQ</sequence>
<dbReference type="AlphaFoldDB" id="A0A1L9USK1"/>
<accession>A0A1L9USK1</accession>
<dbReference type="EMBL" id="KV878681">
    <property type="protein sequence ID" value="OJJ74657.1"/>
    <property type="molecule type" value="Genomic_DNA"/>
</dbReference>
<organism evidence="1 2">
    <name type="scientific">Aspergillus brasiliensis (strain CBS 101740 / IMI 381727 / IBT 21946)</name>
    <dbReference type="NCBI Taxonomy" id="767769"/>
    <lineage>
        <taxon>Eukaryota</taxon>
        <taxon>Fungi</taxon>
        <taxon>Dikarya</taxon>
        <taxon>Ascomycota</taxon>
        <taxon>Pezizomycotina</taxon>
        <taxon>Eurotiomycetes</taxon>
        <taxon>Eurotiomycetidae</taxon>
        <taxon>Eurotiales</taxon>
        <taxon>Aspergillaceae</taxon>
        <taxon>Aspergillus</taxon>
        <taxon>Aspergillus subgen. Circumdati</taxon>
    </lineage>
</organism>
<dbReference type="VEuPathDB" id="FungiDB:ASPBRDRAFT_27670"/>
<evidence type="ECO:0000313" key="1">
    <source>
        <dbReference type="EMBL" id="OJJ74657.1"/>
    </source>
</evidence>
<evidence type="ECO:0008006" key="3">
    <source>
        <dbReference type="Google" id="ProtNLM"/>
    </source>
</evidence>
<keyword evidence="2" id="KW-1185">Reference proteome</keyword>
<dbReference type="GeneID" id="93574903"/>
<reference evidence="2" key="1">
    <citation type="journal article" date="2017" name="Genome Biol.">
        <title>Comparative genomics reveals high biological diversity and specific adaptations in the industrially and medically important fungal genus Aspergillus.</title>
        <authorList>
            <person name="de Vries R.P."/>
            <person name="Riley R."/>
            <person name="Wiebenga A."/>
            <person name="Aguilar-Osorio G."/>
            <person name="Amillis S."/>
            <person name="Uchima C.A."/>
            <person name="Anderluh G."/>
            <person name="Asadollahi M."/>
            <person name="Askin M."/>
            <person name="Barry K."/>
            <person name="Battaglia E."/>
            <person name="Bayram O."/>
            <person name="Benocci T."/>
            <person name="Braus-Stromeyer S.A."/>
            <person name="Caldana C."/>
            <person name="Canovas D."/>
            <person name="Cerqueira G.C."/>
            <person name="Chen F."/>
            <person name="Chen W."/>
            <person name="Choi C."/>
            <person name="Clum A."/>
            <person name="Dos Santos R.A."/>
            <person name="Damasio A.R."/>
            <person name="Diallinas G."/>
            <person name="Emri T."/>
            <person name="Fekete E."/>
            <person name="Flipphi M."/>
            <person name="Freyberg S."/>
            <person name="Gallo A."/>
            <person name="Gournas C."/>
            <person name="Habgood R."/>
            <person name="Hainaut M."/>
            <person name="Harispe M.L."/>
            <person name="Henrissat B."/>
            <person name="Hilden K.S."/>
            <person name="Hope R."/>
            <person name="Hossain A."/>
            <person name="Karabika E."/>
            <person name="Karaffa L."/>
            <person name="Karanyi Z."/>
            <person name="Krasevec N."/>
            <person name="Kuo A."/>
            <person name="Kusch H."/>
            <person name="LaButti K."/>
            <person name="Lagendijk E.L."/>
            <person name="Lapidus A."/>
            <person name="Levasseur A."/>
            <person name="Lindquist E."/>
            <person name="Lipzen A."/>
            <person name="Logrieco A.F."/>
            <person name="MacCabe A."/>
            <person name="Maekelae M.R."/>
            <person name="Malavazi I."/>
            <person name="Melin P."/>
            <person name="Meyer V."/>
            <person name="Mielnichuk N."/>
            <person name="Miskei M."/>
            <person name="Molnar A.P."/>
            <person name="Mule G."/>
            <person name="Ngan C.Y."/>
            <person name="Orejas M."/>
            <person name="Orosz E."/>
            <person name="Ouedraogo J.P."/>
            <person name="Overkamp K.M."/>
            <person name="Park H.-S."/>
            <person name="Perrone G."/>
            <person name="Piumi F."/>
            <person name="Punt P.J."/>
            <person name="Ram A.F."/>
            <person name="Ramon A."/>
            <person name="Rauscher S."/>
            <person name="Record E."/>
            <person name="Riano-Pachon D.M."/>
            <person name="Robert V."/>
            <person name="Roehrig J."/>
            <person name="Ruller R."/>
            <person name="Salamov A."/>
            <person name="Salih N.S."/>
            <person name="Samson R.A."/>
            <person name="Sandor E."/>
            <person name="Sanguinetti M."/>
            <person name="Schuetze T."/>
            <person name="Sepcic K."/>
            <person name="Shelest E."/>
            <person name="Sherlock G."/>
            <person name="Sophianopoulou V."/>
            <person name="Squina F.M."/>
            <person name="Sun H."/>
            <person name="Susca A."/>
            <person name="Todd R.B."/>
            <person name="Tsang A."/>
            <person name="Unkles S.E."/>
            <person name="van de Wiele N."/>
            <person name="van Rossen-Uffink D."/>
            <person name="Oliveira J.V."/>
            <person name="Vesth T.C."/>
            <person name="Visser J."/>
            <person name="Yu J.-H."/>
            <person name="Zhou M."/>
            <person name="Andersen M.R."/>
            <person name="Archer D.B."/>
            <person name="Baker S.E."/>
            <person name="Benoit I."/>
            <person name="Brakhage A.A."/>
            <person name="Braus G.H."/>
            <person name="Fischer R."/>
            <person name="Frisvad J.C."/>
            <person name="Goldman G.H."/>
            <person name="Houbraken J."/>
            <person name="Oakley B."/>
            <person name="Pocsi I."/>
            <person name="Scazzocchio C."/>
            <person name="Seiboth B."/>
            <person name="vanKuyk P.A."/>
            <person name="Wortman J."/>
            <person name="Dyer P.S."/>
            <person name="Grigoriev I.V."/>
        </authorList>
    </citation>
    <scope>NUCLEOTIDE SEQUENCE [LARGE SCALE GENOMIC DNA]</scope>
    <source>
        <strain evidence="2">CBS 101740 / IMI 381727 / IBT 21946</strain>
    </source>
</reference>
<dbReference type="Proteomes" id="UP000184499">
    <property type="component" value="Unassembled WGS sequence"/>
</dbReference>
<proteinExistence type="predicted"/>